<sequence>SQSATLITRNKGCGLGINLIKDTDTFGIPIPIYTAPSVETTSAATQPPSPPHSPSLMISPTHVGLPGYGATRPPVSTLAAFSVPPQYVPPGCHVENLPQKILAMLLQERNPPPHM</sequence>
<dbReference type="WBParaSite" id="nRc.2.0.1.t44884-RA">
    <property type="protein sequence ID" value="nRc.2.0.1.t44884-RA"/>
    <property type="gene ID" value="nRc.2.0.1.g44884"/>
</dbReference>
<feature type="region of interest" description="Disordered" evidence="1">
    <location>
        <begin position="39"/>
        <end position="60"/>
    </location>
</feature>
<protein>
    <submittedName>
        <fullName evidence="3">Uncharacterized protein</fullName>
    </submittedName>
</protein>
<reference evidence="3" key="1">
    <citation type="submission" date="2022-11" db="UniProtKB">
        <authorList>
            <consortium name="WormBaseParasite"/>
        </authorList>
    </citation>
    <scope>IDENTIFICATION</scope>
</reference>
<proteinExistence type="predicted"/>
<dbReference type="Proteomes" id="UP000887565">
    <property type="component" value="Unplaced"/>
</dbReference>
<organism evidence="2 3">
    <name type="scientific">Romanomermis culicivorax</name>
    <name type="common">Nematode worm</name>
    <dbReference type="NCBI Taxonomy" id="13658"/>
    <lineage>
        <taxon>Eukaryota</taxon>
        <taxon>Metazoa</taxon>
        <taxon>Ecdysozoa</taxon>
        <taxon>Nematoda</taxon>
        <taxon>Enoplea</taxon>
        <taxon>Dorylaimia</taxon>
        <taxon>Mermithida</taxon>
        <taxon>Mermithoidea</taxon>
        <taxon>Mermithidae</taxon>
        <taxon>Romanomermis</taxon>
    </lineage>
</organism>
<accession>A0A915L128</accession>
<evidence type="ECO:0000313" key="3">
    <source>
        <dbReference type="WBParaSite" id="nRc.2.0.1.t44884-RA"/>
    </source>
</evidence>
<evidence type="ECO:0000313" key="2">
    <source>
        <dbReference type="Proteomes" id="UP000887565"/>
    </source>
</evidence>
<name>A0A915L128_ROMCU</name>
<evidence type="ECO:0000256" key="1">
    <source>
        <dbReference type="SAM" id="MobiDB-lite"/>
    </source>
</evidence>
<dbReference type="AlphaFoldDB" id="A0A915L128"/>
<keyword evidence="2" id="KW-1185">Reference proteome</keyword>